<keyword evidence="10" id="KW-0548">Nucleotidyltransferase</keyword>
<dbReference type="GO" id="GO:0005737">
    <property type="term" value="C:cytoplasm"/>
    <property type="evidence" value="ECO:0007669"/>
    <property type="project" value="UniProtKB-SubCell"/>
</dbReference>
<keyword evidence="3 8" id="KW-0479">Metal-binding</keyword>
<dbReference type="EC" id="2.7.7.77" evidence="8"/>
<comment type="function">
    <text evidence="8">Transfers a GMP moiety from GTP to Mo-molybdopterin (Mo-MPT) cofactor (Moco or molybdenum cofactor) to form Mo-molybdopterin guanine dinucleotide (Mo-MGD) cofactor.</text>
</comment>
<protein>
    <recommendedName>
        <fullName evidence="8">Molybdenum cofactor guanylyltransferase</fullName>
        <shortName evidence="8">MoCo guanylyltransferase</shortName>
        <ecNumber evidence="8">2.7.7.77</ecNumber>
    </recommendedName>
    <alternativeName>
        <fullName evidence="8">GTP:molybdopterin guanylyltransferase</fullName>
    </alternativeName>
    <alternativeName>
        <fullName evidence="8">Mo-MPT guanylyltransferase</fullName>
    </alternativeName>
    <alternativeName>
        <fullName evidence="8">Molybdopterin guanylyltransferase</fullName>
    </alternativeName>
    <alternativeName>
        <fullName evidence="8">Molybdopterin-guanine dinucleotide synthase</fullName>
        <shortName evidence="8">MGD synthase</shortName>
    </alternativeName>
</protein>
<evidence type="ECO:0000256" key="2">
    <source>
        <dbReference type="ARBA" id="ARBA00022679"/>
    </source>
</evidence>
<organism evidence="10 11">
    <name type="scientific">Thalassospira lucentensis</name>
    <dbReference type="NCBI Taxonomy" id="168935"/>
    <lineage>
        <taxon>Bacteria</taxon>
        <taxon>Pseudomonadati</taxon>
        <taxon>Pseudomonadota</taxon>
        <taxon>Alphaproteobacteria</taxon>
        <taxon>Rhodospirillales</taxon>
        <taxon>Thalassospiraceae</taxon>
        <taxon>Thalassospira</taxon>
    </lineage>
</organism>
<feature type="binding site" evidence="8">
    <location>
        <position position="109"/>
    </location>
    <ligand>
        <name>GTP</name>
        <dbReference type="ChEBI" id="CHEBI:37565"/>
    </ligand>
</feature>
<dbReference type="CDD" id="cd02503">
    <property type="entry name" value="MobA"/>
    <property type="match status" value="1"/>
</dbReference>
<keyword evidence="4 8" id="KW-0547">Nucleotide-binding</keyword>
<feature type="binding site" evidence="8">
    <location>
        <begin position="19"/>
        <end position="21"/>
    </location>
    <ligand>
        <name>GTP</name>
        <dbReference type="ChEBI" id="CHEBI:37565"/>
    </ligand>
</feature>
<feature type="binding site" evidence="8">
    <location>
        <position position="77"/>
    </location>
    <ligand>
        <name>GTP</name>
        <dbReference type="ChEBI" id="CHEBI:37565"/>
    </ligand>
</feature>
<evidence type="ECO:0000256" key="1">
    <source>
        <dbReference type="ARBA" id="ARBA00022490"/>
    </source>
</evidence>
<comment type="catalytic activity">
    <reaction evidence="8">
        <text>Mo-molybdopterin + GTP + H(+) = Mo-molybdopterin guanine dinucleotide + diphosphate</text>
        <dbReference type="Rhea" id="RHEA:34243"/>
        <dbReference type="ChEBI" id="CHEBI:15378"/>
        <dbReference type="ChEBI" id="CHEBI:33019"/>
        <dbReference type="ChEBI" id="CHEBI:37565"/>
        <dbReference type="ChEBI" id="CHEBI:71302"/>
        <dbReference type="ChEBI" id="CHEBI:71310"/>
        <dbReference type="EC" id="2.7.7.77"/>
    </reaction>
</comment>
<dbReference type="NCBIfam" id="TIGR02665">
    <property type="entry name" value="molyb_mobA"/>
    <property type="match status" value="1"/>
</dbReference>
<evidence type="ECO:0000256" key="5">
    <source>
        <dbReference type="ARBA" id="ARBA00022842"/>
    </source>
</evidence>
<name>A0A154L796_9PROT</name>
<keyword evidence="6 8" id="KW-0342">GTP-binding</keyword>
<dbReference type="PANTHER" id="PTHR19136">
    <property type="entry name" value="MOLYBDENUM COFACTOR GUANYLYLTRANSFERASE"/>
    <property type="match status" value="1"/>
</dbReference>
<evidence type="ECO:0000256" key="3">
    <source>
        <dbReference type="ARBA" id="ARBA00022723"/>
    </source>
</evidence>
<dbReference type="GO" id="GO:1902758">
    <property type="term" value="P:bis(molybdopterin guanine dinucleotide)molybdenum biosynthetic process"/>
    <property type="evidence" value="ECO:0007669"/>
    <property type="project" value="TreeGrafter"/>
</dbReference>
<evidence type="ECO:0000256" key="6">
    <source>
        <dbReference type="ARBA" id="ARBA00023134"/>
    </source>
</evidence>
<dbReference type="InterPro" id="IPR013482">
    <property type="entry name" value="Molybde_CF_guanTrfase"/>
</dbReference>
<sequence length="216" mass="22756">MPAKANSISNHPKVAGLILAGGEGRRMGGNKPFRELAGKPLIAHAITAAARQCNHLMISSNQDASLFGAFNLPVIPDKPEPGHGPLGGILGGLLALPDDIDWLVSFPVDCPIVPDDMVLQLIKAATDAGKKAAFAGHAGRYHYLSAVWHRDTDGIIMRQLVADDRRVGGALHIANAVVVDFPVEPGQSTPFTNINTPTDLNAMDAVLAGLINLSDR</sequence>
<comment type="cofactor">
    <cofactor evidence="8">
        <name>Mg(2+)</name>
        <dbReference type="ChEBI" id="CHEBI:18420"/>
    </cofactor>
</comment>
<dbReference type="Gene3D" id="3.90.550.10">
    <property type="entry name" value="Spore Coat Polysaccharide Biosynthesis Protein SpsA, Chain A"/>
    <property type="match status" value="1"/>
</dbReference>
<dbReference type="HAMAP" id="MF_00316">
    <property type="entry name" value="MobA"/>
    <property type="match status" value="1"/>
</dbReference>
<evidence type="ECO:0000256" key="7">
    <source>
        <dbReference type="ARBA" id="ARBA00023150"/>
    </source>
</evidence>
<dbReference type="OrthoDB" id="9788394at2"/>
<keyword evidence="2 8" id="KW-0808">Transferase</keyword>
<keyword evidence="5 8" id="KW-0460">Magnesium</keyword>
<dbReference type="InterPro" id="IPR029044">
    <property type="entry name" value="Nucleotide-diphossugar_trans"/>
</dbReference>
<evidence type="ECO:0000256" key="4">
    <source>
        <dbReference type="ARBA" id="ARBA00022741"/>
    </source>
</evidence>
<keyword evidence="7 8" id="KW-0501">Molybdenum cofactor biosynthesis</keyword>
<dbReference type="EMBL" id="LPVY01000007">
    <property type="protein sequence ID" value="KZB66130.1"/>
    <property type="molecule type" value="Genomic_DNA"/>
</dbReference>
<proteinExistence type="inferred from homology"/>
<dbReference type="GO" id="GO:0061603">
    <property type="term" value="F:molybdenum cofactor guanylyltransferase activity"/>
    <property type="evidence" value="ECO:0007669"/>
    <property type="project" value="UniProtKB-EC"/>
</dbReference>
<feature type="binding site" evidence="8">
    <location>
        <position position="31"/>
    </location>
    <ligand>
        <name>GTP</name>
        <dbReference type="ChEBI" id="CHEBI:37565"/>
    </ligand>
</feature>
<evidence type="ECO:0000256" key="8">
    <source>
        <dbReference type="HAMAP-Rule" id="MF_00316"/>
    </source>
</evidence>
<accession>A0A154L796</accession>
<dbReference type="InterPro" id="IPR025877">
    <property type="entry name" value="MobA-like_NTP_Trfase"/>
</dbReference>
<gene>
    <name evidence="8" type="primary">mobA</name>
    <name evidence="10" type="ORF">AUP42_16560</name>
</gene>
<dbReference type="GO" id="GO:0046872">
    <property type="term" value="F:metal ion binding"/>
    <property type="evidence" value="ECO:0007669"/>
    <property type="project" value="UniProtKB-KW"/>
</dbReference>
<comment type="similarity">
    <text evidence="8">Belongs to the MobA family.</text>
</comment>
<dbReference type="Pfam" id="PF12804">
    <property type="entry name" value="NTP_transf_3"/>
    <property type="match status" value="1"/>
</dbReference>
<keyword evidence="1 8" id="KW-0963">Cytoplasm</keyword>
<comment type="subunit">
    <text evidence="8">Monomer.</text>
</comment>
<comment type="caution">
    <text evidence="10">The sequence shown here is derived from an EMBL/GenBank/DDBJ whole genome shotgun (WGS) entry which is preliminary data.</text>
</comment>
<dbReference type="PANTHER" id="PTHR19136:SF81">
    <property type="entry name" value="MOLYBDENUM COFACTOR GUANYLYLTRANSFERASE"/>
    <property type="match status" value="1"/>
</dbReference>
<comment type="subcellular location">
    <subcellularLocation>
        <location evidence="8">Cytoplasm</location>
    </subcellularLocation>
</comment>
<evidence type="ECO:0000313" key="11">
    <source>
        <dbReference type="Proteomes" id="UP000076335"/>
    </source>
</evidence>
<reference evidence="10 11" key="1">
    <citation type="submission" date="2015-12" db="EMBL/GenBank/DDBJ databases">
        <title>Genome sequence of Thalassospira lucentensis MCCC 1A02072.</title>
        <authorList>
            <person name="Lu L."/>
            <person name="Lai Q."/>
            <person name="Shao Z."/>
            <person name="Qian P."/>
        </authorList>
    </citation>
    <scope>NUCLEOTIDE SEQUENCE [LARGE SCALE GENOMIC DNA]</scope>
    <source>
        <strain evidence="10 11">MCCC 1A02072</strain>
    </source>
</reference>
<comment type="domain">
    <text evidence="8">The N-terminal domain determines nucleotide recognition and specific binding, while the C-terminal domain determines the specific binding to the target protein.</text>
</comment>
<dbReference type="SUPFAM" id="SSF53448">
    <property type="entry name" value="Nucleotide-diphospho-sugar transferases"/>
    <property type="match status" value="1"/>
</dbReference>
<dbReference type="GO" id="GO:0005525">
    <property type="term" value="F:GTP binding"/>
    <property type="evidence" value="ECO:0007669"/>
    <property type="project" value="UniProtKB-UniRule"/>
</dbReference>
<feature type="domain" description="MobA-like NTP transferase" evidence="9">
    <location>
        <begin position="16"/>
        <end position="152"/>
    </location>
</feature>
<feature type="binding site" evidence="8">
    <location>
        <position position="109"/>
    </location>
    <ligand>
        <name>Mg(2+)</name>
        <dbReference type="ChEBI" id="CHEBI:18420"/>
    </ligand>
</feature>
<dbReference type="AlphaFoldDB" id="A0A154L796"/>
<dbReference type="Proteomes" id="UP000076335">
    <property type="component" value="Unassembled WGS sequence"/>
</dbReference>
<evidence type="ECO:0000259" key="9">
    <source>
        <dbReference type="Pfam" id="PF12804"/>
    </source>
</evidence>
<dbReference type="RefSeq" id="WP_062950851.1">
    <property type="nucleotide sequence ID" value="NZ_LPVY01000007.1"/>
</dbReference>
<evidence type="ECO:0000313" key="10">
    <source>
        <dbReference type="EMBL" id="KZB66130.1"/>
    </source>
</evidence>
<comment type="caution">
    <text evidence="8">Lacks conserved residue(s) required for the propagation of feature annotation.</text>
</comment>